<dbReference type="Proteomes" id="UP000015104">
    <property type="component" value="Unassembled WGS sequence"/>
</dbReference>
<dbReference type="EMBL" id="CAEY01001120">
    <property type="status" value="NOT_ANNOTATED_CDS"/>
    <property type="molecule type" value="Genomic_DNA"/>
</dbReference>
<protein>
    <submittedName>
        <fullName evidence="1">Uncharacterized protein</fullName>
    </submittedName>
</protein>
<organism evidence="1 2">
    <name type="scientific">Tetranychus urticae</name>
    <name type="common">Two-spotted spider mite</name>
    <dbReference type="NCBI Taxonomy" id="32264"/>
    <lineage>
        <taxon>Eukaryota</taxon>
        <taxon>Metazoa</taxon>
        <taxon>Ecdysozoa</taxon>
        <taxon>Arthropoda</taxon>
        <taxon>Chelicerata</taxon>
        <taxon>Arachnida</taxon>
        <taxon>Acari</taxon>
        <taxon>Acariformes</taxon>
        <taxon>Trombidiformes</taxon>
        <taxon>Prostigmata</taxon>
        <taxon>Eleutherengona</taxon>
        <taxon>Raphignathae</taxon>
        <taxon>Tetranychoidea</taxon>
        <taxon>Tetranychidae</taxon>
        <taxon>Tetranychus</taxon>
    </lineage>
</organism>
<dbReference type="HOGENOM" id="CLU_2981620_0_0_1"/>
<reference evidence="1" key="2">
    <citation type="submission" date="2015-06" db="UniProtKB">
        <authorList>
            <consortium name="EnsemblMetazoa"/>
        </authorList>
    </citation>
    <scope>IDENTIFICATION</scope>
</reference>
<name>T1JZJ6_TETUR</name>
<sequence length="58" mass="6971">MARKKKWKTEKKVMIKNRKTEDEEQEVISNVINHYLKHHFSFSLQHFCAAYVTSDSET</sequence>
<dbReference type="AlphaFoldDB" id="T1JZJ6"/>
<proteinExistence type="predicted"/>
<evidence type="ECO:0000313" key="2">
    <source>
        <dbReference type="Proteomes" id="UP000015104"/>
    </source>
</evidence>
<keyword evidence="2" id="KW-1185">Reference proteome</keyword>
<evidence type="ECO:0000313" key="1">
    <source>
        <dbReference type="EnsemblMetazoa" id="tetur03g04180.1"/>
    </source>
</evidence>
<reference evidence="2" key="1">
    <citation type="submission" date="2011-08" db="EMBL/GenBank/DDBJ databases">
        <authorList>
            <person name="Rombauts S."/>
        </authorList>
    </citation>
    <scope>NUCLEOTIDE SEQUENCE</scope>
    <source>
        <strain evidence="2">London</strain>
    </source>
</reference>
<dbReference type="EnsemblMetazoa" id="tetur03g04180.1">
    <property type="protein sequence ID" value="tetur03g04180.1"/>
    <property type="gene ID" value="tetur03g04180"/>
</dbReference>
<accession>T1JZJ6</accession>